<proteinExistence type="predicted"/>
<dbReference type="EMBL" id="LAZR01024120">
    <property type="protein sequence ID" value="KKL76216.1"/>
    <property type="molecule type" value="Genomic_DNA"/>
</dbReference>
<dbReference type="AlphaFoldDB" id="A0A0F9FCN9"/>
<sequence>MRHFDDWVESFITYTEGLQSPELFRRWAAITTIACALQRKTFANVSTQVLWPNMFVLLIAGPGIGKSNAIKTARHLLKQVARVALTPARITPRAFYHELEASQAEKETIEEIEELYTHASLAGMIDEFSVFVRPNATEFMCDLADLYDCTALFEYKTSTQGENKAYNCLINLIGGATPAYLKEAWTATVLGQGFPARCIVVYSDDKIQVEMDLDTTRELTPDSEIVDESMEENLVLDLRTIADLKGKFIWTVQAAKELVGWENLGMPPIPEDERLKDYITRRKVHVIKIAMATCAARDDGMGITLSDLETSRDLLLETERLMLQAIEPLGASPYRDAMILVRKFVTGMHKRGHSTVPENRLRQILINEVDPVRINHILNEMVLANWLDCTGEAPGRRFFPGSVE</sequence>
<organism evidence="1">
    <name type="scientific">marine sediment metagenome</name>
    <dbReference type="NCBI Taxonomy" id="412755"/>
    <lineage>
        <taxon>unclassified sequences</taxon>
        <taxon>metagenomes</taxon>
        <taxon>ecological metagenomes</taxon>
    </lineage>
</organism>
<name>A0A0F9FCN9_9ZZZZ</name>
<reference evidence="1" key="1">
    <citation type="journal article" date="2015" name="Nature">
        <title>Complex archaea that bridge the gap between prokaryotes and eukaryotes.</title>
        <authorList>
            <person name="Spang A."/>
            <person name="Saw J.H."/>
            <person name="Jorgensen S.L."/>
            <person name="Zaremba-Niedzwiedzka K."/>
            <person name="Martijn J."/>
            <person name="Lind A.E."/>
            <person name="van Eijk R."/>
            <person name="Schleper C."/>
            <person name="Guy L."/>
            <person name="Ettema T.J."/>
        </authorList>
    </citation>
    <scope>NUCLEOTIDE SEQUENCE</scope>
</reference>
<evidence type="ECO:0008006" key="2">
    <source>
        <dbReference type="Google" id="ProtNLM"/>
    </source>
</evidence>
<evidence type="ECO:0000313" key="1">
    <source>
        <dbReference type="EMBL" id="KKL76216.1"/>
    </source>
</evidence>
<comment type="caution">
    <text evidence="1">The sequence shown here is derived from an EMBL/GenBank/DDBJ whole genome shotgun (WGS) entry which is preliminary data.</text>
</comment>
<accession>A0A0F9FCN9</accession>
<gene>
    <name evidence="1" type="ORF">LCGC14_2047130</name>
</gene>
<protein>
    <recommendedName>
        <fullName evidence="2">DUF3987 domain-containing protein</fullName>
    </recommendedName>
</protein>